<name>A0A4S3J604_9EURO</name>
<comment type="caution">
    <text evidence="1">The sequence shown here is derived from an EMBL/GenBank/DDBJ whole genome shotgun (WGS) entry which is preliminary data.</text>
</comment>
<evidence type="ECO:0000313" key="1">
    <source>
        <dbReference type="EMBL" id="THC89517.1"/>
    </source>
</evidence>
<gene>
    <name evidence="1" type="ORF">EYZ11_011032</name>
</gene>
<keyword evidence="2" id="KW-1185">Reference proteome</keyword>
<dbReference type="Proteomes" id="UP000308092">
    <property type="component" value="Unassembled WGS sequence"/>
</dbReference>
<dbReference type="AlphaFoldDB" id="A0A4S3J604"/>
<proteinExistence type="predicted"/>
<evidence type="ECO:0000313" key="2">
    <source>
        <dbReference type="Proteomes" id="UP000308092"/>
    </source>
</evidence>
<dbReference type="EMBL" id="SOSA01000643">
    <property type="protein sequence ID" value="THC89517.1"/>
    <property type="molecule type" value="Genomic_DNA"/>
</dbReference>
<dbReference type="VEuPathDB" id="FungiDB:EYZ11_011032"/>
<organism evidence="1 2">
    <name type="scientific">Aspergillus tanneri</name>
    <dbReference type="NCBI Taxonomy" id="1220188"/>
    <lineage>
        <taxon>Eukaryota</taxon>
        <taxon>Fungi</taxon>
        <taxon>Dikarya</taxon>
        <taxon>Ascomycota</taxon>
        <taxon>Pezizomycotina</taxon>
        <taxon>Eurotiomycetes</taxon>
        <taxon>Eurotiomycetidae</taxon>
        <taxon>Eurotiales</taxon>
        <taxon>Aspergillaceae</taxon>
        <taxon>Aspergillus</taxon>
        <taxon>Aspergillus subgen. Circumdati</taxon>
    </lineage>
</organism>
<reference evidence="1 2" key="1">
    <citation type="submission" date="2019-03" db="EMBL/GenBank/DDBJ databases">
        <title>The genome sequence of a newly discovered highly antifungal drug resistant Aspergillus species, Aspergillus tanneri NIH 1004.</title>
        <authorList>
            <person name="Mounaud S."/>
            <person name="Singh I."/>
            <person name="Joardar V."/>
            <person name="Pakala S."/>
            <person name="Pakala S."/>
            <person name="Venepally P."/>
            <person name="Hoover J."/>
            <person name="Nierman W."/>
            <person name="Chung J."/>
            <person name="Losada L."/>
        </authorList>
    </citation>
    <scope>NUCLEOTIDE SEQUENCE [LARGE SCALE GENOMIC DNA]</scope>
    <source>
        <strain evidence="1 2">NIH1004</strain>
    </source>
</reference>
<dbReference type="STRING" id="1220188.A0A4S3J604"/>
<sequence>MGYFAYNAYAARKDLPRYLYAHMPQHFVWDSSGSQQVWRARKAGFAVGRMVGSISFEDLRTVDTVVYDTFKEACKAMGLLDDDREWIAAFNEAAVFATGRQLRNLLTVALVFGDVTEPHALWDHFKDSICGDLGRRIDRMENPPSLEDRHFDYGFYQTFAGHGMVQHPIIL</sequence>
<accession>A0A4S3J604</accession>
<protein>
    <submittedName>
        <fullName evidence="1">Uncharacterized protein</fullName>
    </submittedName>
</protein>